<sequence>MARKRATAQAAATQTSEATSQPTAGDAYDQAAERHEQARQSAEQLAESTRMPEAANAQLRKFAPDPINFESVSLTDRNGGPKMTLYRSNRRQELAIHFDEKPDAKYTAQLREAGFHWDRDDAVWKKPIVSETKWKDHLDAEKTFNAIANAIRADNGLEPTKQIGVS</sequence>
<organism evidence="2 3">
    <name type="scientific">Limnoglobus roseus</name>
    <dbReference type="NCBI Taxonomy" id="2598579"/>
    <lineage>
        <taxon>Bacteria</taxon>
        <taxon>Pseudomonadati</taxon>
        <taxon>Planctomycetota</taxon>
        <taxon>Planctomycetia</taxon>
        <taxon>Gemmatales</taxon>
        <taxon>Gemmataceae</taxon>
        <taxon>Limnoglobus</taxon>
    </lineage>
</organism>
<dbReference type="OrthoDB" id="300201at2"/>
<feature type="compositionally biased region" description="Low complexity" evidence="1">
    <location>
        <begin position="7"/>
        <end position="24"/>
    </location>
</feature>
<dbReference type="EMBL" id="CP042425">
    <property type="protein sequence ID" value="QEL19300.1"/>
    <property type="molecule type" value="Genomic_DNA"/>
</dbReference>
<dbReference type="Proteomes" id="UP000324974">
    <property type="component" value="Chromosome"/>
</dbReference>
<evidence type="ECO:0000313" key="3">
    <source>
        <dbReference type="Proteomes" id="UP000324974"/>
    </source>
</evidence>
<feature type="region of interest" description="Disordered" evidence="1">
    <location>
        <begin position="1"/>
        <end position="57"/>
    </location>
</feature>
<dbReference type="RefSeq" id="WP_149113707.1">
    <property type="nucleotide sequence ID" value="NZ_CP042425.1"/>
</dbReference>
<keyword evidence="3" id="KW-1185">Reference proteome</keyword>
<gene>
    <name evidence="2" type="ORF">PX52LOC_06365</name>
</gene>
<protein>
    <submittedName>
        <fullName evidence="2">Uncharacterized protein</fullName>
    </submittedName>
</protein>
<dbReference type="KEGG" id="lrs:PX52LOC_06365"/>
<dbReference type="AlphaFoldDB" id="A0A5C1AK95"/>
<evidence type="ECO:0000256" key="1">
    <source>
        <dbReference type="SAM" id="MobiDB-lite"/>
    </source>
</evidence>
<reference evidence="3" key="1">
    <citation type="submission" date="2019-08" db="EMBL/GenBank/DDBJ databases">
        <title>Limnoglobus roseus gen. nov., sp. nov., a novel freshwater planctomycete with a giant genome from the family Gemmataceae.</title>
        <authorList>
            <person name="Kulichevskaya I.S."/>
            <person name="Naumoff D.G."/>
            <person name="Miroshnikov K."/>
            <person name="Ivanova A."/>
            <person name="Philippov D.A."/>
            <person name="Hakobyan A."/>
            <person name="Rijpstra I.C."/>
            <person name="Sinninghe Damste J.S."/>
            <person name="Liesack W."/>
            <person name="Dedysh S.N."/>
        </authorList>
    </citation>
    <scope>NUCLEOTIDE SEQUENCE [LARGE SCALE GENOMIC DNA]</scope>
    <source>
        <strain evidence="3">PX52</strain>
    </source>
</reference>
<evidence type="ECO:0000313" key="2">
    <source>
        <dbReference type="EMBL" id="QEL19300.1"/>
    </source>
</evidence>
<proteinExistence type="predicted"/>
<name>A0A5C1AK95_9BACT</name>
<accession>A0A5C1AK95</accession>